<dbReference type="Pfam" id="PF14534">
    <property type="entry name" value="DUF4440"/>
    <property type="match status" value="1"/>
</dbReference>
<protein>
    <recommendedName>
        <fullName evidence="1">DUF4440 domain-containing protein</fullName>
    </recommendedName>
</protein>
<name>S4WCQ1_9ACTN</name>
<feature type="domain" description="DUF4440" evidence="1">
    <location>
        <begin position="38"/>
        <end position="141"/>
    </location>
</feature>
<reference evidence="2" key="1">
    <citation type="journal article" date="2013" name="J. Am. Chem. Soc.">
        <title>Structures and comparative characterization of biosynthetic gene clusters for cyanosporasides, enediyne-derived natural products from marine actinomycetes.</title>
        <authorList>
            <person name="Lane A.L."/>
            <person name="Nam S.J."/>
            <person name="Fukuda T."/>
            <person name="Yamanaka K."/>
            <person name="Kauffman C.A."/>
            <person name="Jensen P.R."/>
            <person name="Fenical W."/>
            <person name="Moore B.S."/>
        </authorList>
    </citation>
    <scope>NUCLEOTIDE SEQUENCE</scope>
    <source>
        <strain evidence="2">CNT-179</strain>
    </source>
</reference>
<sequence>MTNQAASLVTQAKEWATRYGAYSNGPEGAALTVPLRAHAAWDANDADALAAVFAENGSELLGDTQLKGREEIRTYMADGFAGPYKGMRVTGEPVKVELLTDDVAIAVTEGGYVREGESTVAPQDESRALWVMVKQDGDWKLLVHQTSPLKG</sequence>
<dbReference type="EMBL" id="KC863954">
    <property type="protein sequence ID" value="AGO97180.1"/>
    <property type="molecule type" value="Genomic_DNA"/>
</dbReference>
<proteinExistence type="predicted"/>
<dbReference type="NCBIfam" id="TIGR02246">
    <property type="entry name" value="SgcJ/EcaC family oxidoreductase"/>
    <property type="match status" value="1"/>
</dbReference>
<evidence type="ECO:0000259" key="1">
    <source>
        <dbReference type="Pfam" id="PF14534"/>
    </source>
</evidence>
<dbReference type="InterPro" id="IPR011944">
    <property type="entry name" value="Steroid_delta5-4_isomerase"/>
</dbReference>
<accession>S4WCQ1</accession>
<dbReference type="Gene3D" id="3.10.450.50">
    <property type="match status" value="1"/>
</dbReference>
<dbReference type="AlphaFoldDB" id="S4WCQ1"/>
<evidence type="ECO:0000313" key="2">
    <source>
        <dbReference type="EMBL" id="AGO97180.1"/>
    </source>
</evidence>
<dbReference type="InterPro" id="IPR032710">
    <property type="entry name" value="NTF2-like_dom_sf"/>
</dbReference>
<organism evidence="2">
    <name type="scientific">Streptomyces sp. CNT-179</name>
    <dbReference type="NCBI Taxonomy" id="1338663"/>
    <lineage>
        <taxon>Bacteria</taxon>
        <taxon>Bacillati</taxon>
        <taxon>Actinomycetota</taxon>
        <taxon>Actinomycetes</taxon>
        <taxon>Kitasatosporales</taxon>
        <taxon>Streptomycetaceae</taxon>
        <taxon>Streptomyces</taxon>
    </lineage>
</organism>
<dbReference type="InterPro" id="IPR027843">
    <property type="entry name" value="DUF4440"/>
</dbReference>
<dbReference type="SUPFAM" id="SSF54427">
    <property type="entry name" value="NTF2-like"/>
    <property type="match status" value="1"/>
</dbReference>